<dbReference type="Pfam" id="PF03435">
    <property type="entry name" value="Sacchrp_dh_NADP"/>
    <property type="match status" value="1"/>
</dbReference>
<dbReference type="GO" id="GO:0005886">
    <property type="term" value="C:plasma membrane"/>
    <property type="evidence" value="ECO:0007669"/>
    <property type="project" value="TreeGrafter"/>
</dbReference>
<dbReference type="Gene3D" id="3.40.50.720">
    <property type="entry name" value="NAD(P)-binding Rossmann-like Domain"/>
    <property type="match status" value="1"/>
</dbReference>
<feature type="domain" description="Saccharopine dehydrogenase NADP binding" evidence="3">
    <location>
        <begin position="9"/>
        <end position="138"/>
    </location>
</feature>
<gene>
    <name evidence="4" type="ORF">TWF694_000510</name>
</gene>
<evidence type="ECO:0000313" key="5">
    <source>
        <dbReference type="Proteomes" id="UP001365542"/>
    </source>
</evidence>
<reference evidence="4 5" key="1">
    <citation type="submission" date="2019-10" db="EMBL/GenBank/DDBJ databases">
        <authorList>
            <person name="Palmer J.M."/>
        </authorList>
    </citation>
    <scope>NUCLEOTIDE SEQUENCE [LARGE SCALE GENOMIC DNA]</scope>
    <source>
        <strain evidence="4 5">TWF694</strain>
    </source>
</reference>
<dbReference type="InterPro" id="IPR036291">
    <property type="entry name" value="NAD(P)-bd_dom_sf"/>
</dbReference>
<dbReference type="GO" id="GO:0009247">
    <property type="term" value="P:glycolipid biosynthetic process"/>
    <property type="evidence" value="ECO:0007669"/>
    <property type="project" value="TreeGrafter"/>
</dbReference>
<feature type="transmembrane region" description="Helical" evidence="2">
    <location>
        <begin position="301"/>
        <end position="320"/>
    </location>
</feature>
<dbReference type="Proteomes" id="UP001365542">
    <property type="component" value="Unassembled WGS sequence"/>
</dbReference>
<dbReference type="GO" id="GO:0005739">
    <property type="term" value="C:mitochondrion"/>
    <property type="evidence" value="ECO:0007669"/>
    <property type="project" value="TreeGrafter"/>
</dbReference>
<evidence type="ECO:0000256" key="1">
    <source>
        <dbReference type="ARBA" id="ARBA00038048"/>
    </source>
</evidence>
<organism evidence="4 5">
    <name type="scientific">Orbilia ellipsospora</name>
    <dbReference type="NCBI Taxonomy" id="2528407"/>
    <lineage>
        <taxon>Eukaryota</taxon>
        <taxon>Fungi</taxon>
        <taxon>Dikarya</taxon>
        <taxon>Ascomycota</taxon>
        <taxon>Pezizomycotina</taxon>
        <taxon>Orbiliomycetes</taxon>
        <taxon>Orbiliales</taxon>
        <taxon>Orbiliaceae</taxon>
        <taxon>Orbilia</taxon>
    </lineage>
</organism>
<evidence type="ECO:0000259" key="3">
    <source>
        <dbReference type="Pfam" id="PF03435"/>
    </source>
</evidence>
<name>A0AAV9XP56_9PEZI</name>
<keyword evidence="2" id="KW-0812">Transmembrane</keyword>
<evidence type="ECO:0000313" key="4">
    <source>
        <dbReference type="EMBL" id="KAK6543778.1"/>
    </source>
</evidence>
<dbReference type="PANTHER" id="PTHR12286">
    <property type="entry name" value="SACCHAROPINE DEHYDROGENASE-LIKE OXIDOREDUCTASE"/>
    <property type="match status" value="1"/>
</dbReference>
<keyword evidence="2" id="KW-0472">Membrane</keyword>
<keyword evidence="5" id="KW-1185">Reference proteome</keyword>
<dbReference type="InterPro" id="IPR005097">
    <property type="entry name" value="Sacchrp_dh_NADP-bd"/>
</dbReference>
<keyword evidence="2" id="KW-1133">Transmembrane helix</keyword>
<dbReference type="AlphaFoldDB" id="A0AAV9XP56"/>
<dbReference type="EMBL" id="JAVHJO010000001">
    <property type="protein sequence ID" value="KAK6543778.1"/>
    <property type="molecule type" value="Genomic_DNA"/>
</dbReference>
<dbReference type="GO" id="GO:0005811">
    <property type="term" value="C:lipid droplet"/>
    <property type="evidence" value="ECO:0007669"/>
    <property type="project" value="TreeGrafter"/>
</dbReference>
<comment type="caution">
    <text evidence="4">The sequence shown here is derived from an EMBL/GenBank/DDBJ whole genome shotgun (WGS) entry which is preliminary data.</text>
</comment>
<accession>A0AAV9XP56</accession>
<sequence>MPKDARLDIVLFGATGFTGWITAQYICKLAPQNLQWAIAGRSQEKLNVKLKELRRQFPDSPIPETIIADLDEVSAIRLASSAKVVVTTVGPYCRYGSGLVKACAEAGTHYVDCTGEHSWVLEMVNKYHETAKQTGALVCHKNRYRSSNDCPFVDWYILQIVPQSAFESAPADLISYKISRLIREKYNTGTKDVTFALSNLNGGASGGTMETFFSVIEVYGLSRLATAADPFALSPLRRPYSAPRRLPIRSHPILGILTPWLQHTPDRAIVMRSWGLTKQYQPEQSWGEKFSFSEYKRVKNYFEGVATWCTIMFISVGAIFSPFRWLARKVVTQPGFGPDQNFDLAKRGNLEWRAVGVVDSEEKEKKGKKVLGVVSFDGGECYALTALLIAEAAFSILDIKNGKGVKDEECLAEIIGGGVLTPVCLGETYIRRLNKAGVKIEAREL</sequence>
<dbReference type="PANTHER" id="PTHR12286:SF5">
    <property type="entry name" value="SACCHAROPINE DEHYDROGENASE-LIKE OXIDOREDUCTASE"/>
    <property type="match status" value="1"/>
</dbReference>
<dbReference type="InterPro" id="IPR051276">
    <property type="entry name" value="Saccharopine_DH-like_oxidrdct"/>
</dbReference>
<comment type="similarity">
    <text evidence="1">Belongs to the saccharopine dehydrogenase family.</text>
</comment>
<proteinExistence type="inferred from homology"/>
<evidence type="ECO:0000256" key="2">
    <source>
        <dbReference type="SAM" id="Phobius"/>
    </source>
</evidence>
<protein>
    <recommendedName>
        <fullName evidence="3">Saccharopine dehydrogenase NADP binding domain-containing protein</fullName>
    </recommendedName>
</protein>
<dbReference type="SUPFAM" id="SSF51735">
    <property type="entry name" value="NAD(P)-binding Rossmann-fold domains"/>
    <property type="match status" value="1"/>
</dbReference>